<dbReference type="PANTHER" id="PTHR42756:SF1">
    <property type="entry name" value="TRANSCRIPTIONAL REPRESSOR OF EMRAB OPERON"/>
    <property type="match status" value="1"/>
</dbReference>
<dbReference type="Proteomes" id="UP001243757">
    <property type="component" value="Unassembled WGS sequence"/>
</dbReference>
<keyword evidence="3" id="KW-0804">Transcription</keyword>
<dbReference type="PROSITE" id="PS50995">
    <property type="entry name" value="HTH_MARR_2"/>
    <property type="match status" value="1"/>
</dbReference>
<keyword evidence="1" id="KW-0805">Transcription regulation</keyword>
<proteinExistence type="predicted"/>
<dbReference type="RefSeq" id="WP_284479277.1">
    <property type="nucleotide sequence ID" value="NZ_JASNJD010000001.1"/>
</dbReference>
<dbReference type="SMART" id="SM00347">
    <property type="entry name" value="HTH_MARR"/>
    <property type="match status" value="1"/>
</dbReference>
<gene>
    <name evidence="5" type="ORF">QO033_02185</name>
</gene>
<evidence type="ECO:0000313" key="6">
    <source>
        <dbReference type="Proteomes" id="UP001243757"/>
    </source>
</evidence>
<sequence length="153" mass="17029">MQDREHDSLEVAGSDDLGRLIPAVGQSWRRVLGQRLSNEGLSDATAMPILVLWRAQDIPMRQNELAQQLGLETSGVVRLLDTLATRGLVRRIEDPTDRRAKLLELTDDGIALGARADRIARALRRELLAEVTAEELTLTMRLLHKLSAVLETC</sequence>
<comment type="caution">
    <text evidence="5">The sequence shown here is derived from an EMBL/GenBank/DDBJ whole genome shotgun (WGS) entry which is preliminary data.</text>
</comment>
<feature type="domain" description="HTH marR-type" evidence="4">
    <location>
        <begin position="14"/>
        <end position="148"/>
    </location>
</feature>
<name>A0ABT7EVT2_9RHOB</name>
<evidence type="ECO:0000313" key="5">
    <source>
        <dbReference type="EMBL" id="MDK3016465.1"/>
    </source>
</evidence>
<dbReference type="InterPro" id="IPR000835">
    <property type="entry name" value="HTH_MarR-typ"/>
</dbReference>
<dbReference type="PRINTS" id="PR00598">
    <property type="entry name" value="HTHMARR"/>
</dbReference>
<accession>A0ABT7EVT2</accession>
<reference evidence="5 6" key="1">
    <citation type="submission" date="2023-05" db="EMBL/GenBank/DDBJ databases">
        <title>Pseudodonghicola sp. nov.</title>
        <authorList>
            <person name="Huang J."/>
        </authorList>
    </citation>
    <scope>NUCLEOTIDE SEQUENCE [LARGE SCALE GENOMIC DNA]</scope>
    <source>
        <strain evidence="5 6">IC7</strain>
    </source>
</reference>
<dbReference type="Pfam" id="PF12802">
    <property type="entry name" value="MarR_2"/>
    <property type="match status" value="1"/>
</dbReference>
<evidence type="ECO:0000256" key="2">
    <source>
        <dbReference type="ARBA" id="ARBA00023125"/>
    </source>
</evidence>
<keyword evidence="6" id="KW-1185">Reference proteome</keyword>
<evidence type="ECO:0000256" key="3">
    <source>
        <dbReference type="ARBA" id="ARBA00023163"/>
    </source>
</evidence>
<evidence type="ECO:0000256" key="1">
    <source>
        <dbReference type="ARBA" id="ARBA00023015"/>
    </source>
</evidence>
<keyword evidence="2" id="KW-0238">DNA-binding</keyword>
<dbReference type="InterPro" id="IPR036388">
    <property type="entry name" value="WH-like_DNA-bd_sf"/>
</dbReference>
<evidence type="ECO:0000259" key="4">
    <source>
        <dbReference type="PROSITE" id="PS50995"/>
    </source>
</evidence>
<dbReference type="PANTHER" id="PTHR42756">
    <property type="entry name" value="TRANSCRIPTIONAL REGULATOR, MARR"/>
    <property type="match status" value="1"/>
</dbReference>
<organism evidence="5 6">
    <name type="scientific">Pseudodonghicola flavimaris</name>
    <dbReference type="NCBI Taxonomy" id="3050036"/>
    <lineage>
        <taxon>Bacteria</taxon>
        <taxon>Pseudomonadati</taxon>
        <taxon>Pseudomonadota</taxon>
        <taxon>Alphaproteobacteria</taxon>
        <taxon>Rhodobacterales</taxon>
        <taxon>Paracoccaceae</taxon>
        <taxon>Pseudodonghicola</taxon>
    </lineage>
</organism>
<dbReference type="SUPFAM" id="SSF46785">
    <property type="entry name" value="Winged helix' DNA-binding domain"/>
    <property type="match status" value="1"/>
</dbReference>
<dbReference type="Gene3D" id="1.10.10.10">
    <property type="entry name" value="Winged helix-like DNA-binding domain superfamily/Winged helix DNA-binding domain"/>
    <property type="match status" value="1"/>
</dbReference>
<dbReference type="InterPro" id="IPR036390">
    <property type="entry name" value="WH_DNA-bd_sf"/>
</dbReference>
<protein>
    <submittedName>
        <fullName evidence="5">MarR family transcriptional regulator</fullName>
    </submittedName>
</protein>
<dbReference type="EMBL" id="JASNJD010000001">
    <property type="protein sequence ID" value="MDK3016465.1"/>
    <property type="molecule type" value="Genomic_DNA"/>
</dbReference>